<feature type="domain" description="Helicase-associated" evidence="1">
    <location>
        <begin position="149"/>
        <end position="219"/>
    </location>
</feature>
<reference evidence="2 3" key="1">
    <citation type="journal article" date="2014" name="Genome Biol. Evol.">
        <title>The secreted proteins of Achlya hypogyna and Thraustotheca clavata identify the ancestral oomycete secretome and reveal gene acquisitions by horizontal gene transfer.</title>
        <authorList>
            <person name="Misner I."/>
            <person name="Blouin N."/>
            <person name="Leonard G."/>
            <person name="Richards T.A."/>
            <person name="Lane C.E."/>
        </authorList>
    </citation>
    <scope>NUCLEOTIDE SEQUENCE [LARGE SCALE GENOMIC DNA]</scope>
    <source>
        <strain evidence="2 3">ATCC 34112</strain>
    </source>
</reference>
<dbReference type="PANTHER" id="PTHR37066:SF1">
    <property type="entry name" value="LNS2_PITP DOMAIN-CONTAINING PROTEIN"/>
    <property type="match status" value="1"/>
</dbReference>
<dbReference type="EMBL" id="JNBS01004787">
    <property type="protein sequence ID" value="OQR82272.1"/>
    <property type="molecule type" value="Genomic_DNA"/>
</dbReference>
<evidence type="ECO:0000313" key="2">
    <source>
        <dbReference type="EMBL" id="OQR82272.1"/>
    </source>
</evidence>
<evidence type="ECO:0000259" key="1">
    <source>
        <dbReference type="Pfam" id="PF03457"/>
    </source>
</evidence>
<proteinExistence type="predicted"/>
<dbReference type="AlphaFoldDB" id="A0A1V9Y964"/>
<name>A0A1V9Y964_9STRA</name>
<dbReference type="Proteomes" id="UP000243217">
    <property type="component" value="Unassembled WGS sequence"/>
</dbReference>
<accession>A0A1V9Y964</accession>
<organism evidence="2 3">
    <name type="scientific">Thraustotheca clavata</name>
    <dbReference type="NCBI Taxonomy" id="74557"/>
    <lineage>
        <taxon>Eukaryota</taxon>
        <taxon>Sar</taxon>
        <taxon>Stramenopiles</taxon>
        <taxon>Oomycota</taxon>
        <taxon>Saprolegniomycetes</taxon>
        <taxon>Saprolegniales</taxon>
        <taxon>Achlyaceae</taxon>
        <taxon>Thraustotheca</taxon>
    </lineage>
</organism>
<evidence type="ECO:0000313" key="3">
    <source>
        <dbReference type="Proteomes" id="UP000243217"/>
    </source>
</evidence>
<feature type="non-terminal residue" evidence="2">
    <location>
        <position position="282"/>
    </location>
</feature>
<sequence length="282" mass="33405">IERQLQQHHSNFTELSTKYVVPKHPAFPEYLVGKFFGWKIKKIRQAYKNNKLHVDVVDILNENRFVWNASEYSWQCNLAALKTYKKLNGNLLVRIDFVVPLNDPNWPKDAWGLNLGNVVSALRMTKDKMKPDRRIELEKLGFVWDHVEYNYQRYLIALKTYKKLHGNLFVPKRFVVPSDDPKWPEEIWNLKIGASVQRLRSRCEKLSPKYLQELDKLGFVWSQLEDEWQLKLAALTTLGINVTSLRARRDNLLPEHRNDLDKLGFVWDGLEYKWQRNLTALT</sequence>
<dbReference type="InterPro" id="IPR005114">
    <property type="entry name" value="Helicase_assoc"/>
</dbReference>
<protein>
    <submittedName>
        <fullName evidence="2">Carboxyvinyl-carboxyphosphonate phosphorylmutase</fullName>
    </submittedName>
</protein>
<feature type="domain" description="Helicase-associated" evidence="1">
    <location>
        <begin position="71"/>
        <end position="142"/>
    </location>
</feature>
<dbReference type="PANTHER" id="PTHR37066">
    <property type="entry name" value="HELICASE-ASSOCIATED"/>
    <property type="match status" value="1"/>
</dbReference>
<gene>
    <name evidence="2" type="ORF">THRCLA_11024</name>
</gene>
<keyword evidence="3" id="KW-1185">Reference proteome</keyword>
<dbReference type="OrthoDB" id="58859at2759"/>
<dbReference type="Pfam" id="PF03457">
    <property type="entry name" value="HA"/>
    <property type="match status" value="2"/>
</dbReference>
<feature type="non-terminal residue" evidence="2">
    <location>
        <position position="1"/>
    </location>
</feature>
<comment type="caution">
    <text evidence="2">The sequence shown here is derived from an EMBL/GenBank/DDBJ whole genome shotgun (WGS) entry which is preliminary data.</text>
</comment>
<dbReference type="STRING" id="74557.A0A1V9Y964"/>